<evidence type="ECO:0000313" key="2">
    <source>
        <dbReference type="EMBL" id="REC70414.1"/>
    </source>
</evidence>
<accession>A0A3D9CXE8</accession>
<feature type="transmembrane region" description="Helical" evidence="1">
    <location>
        <begin position="22"/>
        <end position="40"/>
    </location>
</feature>
<evidence type="ECO:0000313" key="3">
    <source>
        <dbReference type="Proteomes" id="UP000256326"/>
    </source>
</evidence>
<organism evidence="2 3">
    <name type="scientific">Epilithonimonas hispanica</name>
    <dbReference type="NCBI Taxonomy" id="358687"/>
    <lineage>
        <taxon>Bacteria</taxon>
        <taxon>Pseudomonadati</taxon>
        <taxon>Bacteroidota</taxon>
        <taxon>Flavobacteriia</taxon>
        <taxon>Flavobacteriales</taxon>
        <taxon>Weeksellaceae</taxon>
        <taxon>Chryseobacterium group</taxon>
        <taxon>Epilithonimonas</taxon>
    </lineage>
</organism>
<dbReference type="Proteomes" id="UP000256326">
    <property type="component" value="Unassembled WGS sequence"/>
</dbReference>
<dbReference type="AlphaFoldDB" id="A0A3D9CXE8"/>
<gene>
    <name evidence="2" type="ORF">DRF58_09635</name>
</gene>
<sequence>MASLKDATEFLFGVKIDKKTEWIINIFLLIFLSAVFLIMSKYSKKQGELMAEKRKQSQFSGIVDSLYSDKANHAVVSVFFKDGIKKTGFPESYYYAIKKNDSLYKLKNNDTIYLKRGNIIKKLN</sequence>
<evidence type="ECO:0000256" key="1">
    <source>
        <dbReference type="SAM" id="Phobius"/>
    </source>
</evidence>
<dbReference type="OrthoDB" id="771599at2"/>
<dbReference type="EMBL" id="QNUG01000017">
    <property type="protein sequence ID" value="REC70414.1"/>
    <property type="molecule type" value="Genomic_DNA"/>
</dbReference>
<keyword evidence="1" id="KW-0472">Membrane</keyword>
<proteinExistence type="predicted"/>
<keyword evidence="3" id="KW-1185">Reference proteome</keyword>
<comment type="caution">
    <text evidence="2">The sequence shown here is derived from an EMBL/GenBank/DDBJ whole genome shotgun (WGS) entry which is preliminary data.</text>
</comment>
<name>A0A3D9CXE8_9FLAO</name>
<keyword evidence="1" id="KW-1133">Transmembrane helix</keyword>
<dbReference type="RefSeq" id="WP_116034995.1">
    <property type="nucleotide sequence ID" value="NZ_JBHLVV010000066.1"/>
</dbReference>
<reference evidence="2 3" key="1">
    <citation type="journal article" date="2006" name="Int. J. Syst. Evol. Microbiol.">
        <title>Chryseobacterium hispanicum sp. nov., isolated from the drinking water distribution system of Sevilla, Spain.</title>
        <authorList>
            <person name="Gallego V."/>
            <person name="Garcia M.T."/>
            <person name="Ventosa A."/>
        </authorList>
    </citation>
    <scope>NUCLEOTIDE SEQUENCE [LARGE SCALE GENOMIC DNA]</scope>
    <source>
        <strain evidence="2 3">KCTC 22104</strain>
    </source>
</reference>
<protein>
    <submittedName>
        <fullName evidence="2">Uncharacterized protein</fullName>
    </submittedName>
</protein>
<keyword evidence="1" id="KW-0812">Transmembrane</keyword>